<dbReference type="GO" id="GO:0000297">
    <property type="term" value="F:spermine transmembrane transporter activity"/>
    <property type="evidence" value="ECO:0007669"/>
    <property type="project" value="TreeGrafter"/>
</dbReference>
<gene>
    <name evidence="6" type="ORF">Amon01_000716300</name>
</gene>
<feature type="transmembrane region" description="Helical" evidence="5">
    <location>
        <begin position="13"/>
        <end position="34"/>
    </location>
</feature>
<organism evidence="6 7">
    <name type="scientific">Ambrosiozyma monospora</name>
    <name type="common">Yeast</name>
    <name type="synonym">Endomycopsis monosporus</name>
    <dbReference type="NCBI Taxonomy" id="43982"/>
    <lineage>
        <taxon>Eukaryota</taxon>
        <taxon>Fungi</taxon>
        <taxon>Dikarya</taxon>
        <taxon>Ascomycota</taxon>
        <taxon>Saccharomycotina</taxon>
        <taxon>Pichiomycetes</taxon>
        <taxon>Pichiales</taxon>
        <taxon>Pichiaceae</taxon>
        <taxon>Ambrosiozyma</taxon>
    </lineage>
</organism>
<evidence type="ECO:0000313" key="7">
    <source>
        <dbReference type="Proteomes" id="UP001165063"/>
    </source>
</evidence>
<evidence type="ECO:0000256" key="3">
    <source>
        <dbReference type="ARBA" id="ARBA00022989"/>
    </source>
</evidence>
<feature type="transmembrane region" description="Helical" evidence="5">
    <location>
        <begin position="46"/>
        <end position="65"/>
    </location>
</feature>
<dbReference type="InterPro" id="IPR036259">
    <property type="entry name" value="MFS_trans_sf"/>
</dbReference>
<dbReference type="GO" id="GO:0015606">
    <property type="term" value="F:spermidine transmembrane transporter activity"/>
    <property type="evidence" value="ECO:0007669"/>
    <property type="project" value="TreeGrafter"/>
</dbReference>
<keyword evidence="7" id="KW-1185">Reference proteome</keyword>
<dbReference type="EMBL" id="BSXU01005051">
    <property type="protein sequence ID" value="GMG50069.1"/>
    <property type="molecule type" value="Genomic_DNA"/>
</dbReference>
<protein>
    <submittedName>
        <fullName evidence="6">Unnamed protein product</fullName>
    </submittedName>
</protein>
<dbReference type="PANTHER" id="PTHR23502:SF38">
    <property type="entry name" value="POLYAMINE TRANSPORTER 4"/>
    <property type="match status" value="1"/>
</dbReference>
<dbReference type="OrthoDB" id="3936150at2759"/>
<proteinExistence type="predicted"/>
<evidence type="ECO:0000256" key="5">
    <source>
        <dbReference type="SAM" id="Phobius"/>
    </source>
</evidence>
<reference evidence="6" key="1">
    <citation type="submission" date="2023-04" db="EMBL/GenBank/DDBJ databases">
        <title>Ambrosiozyma monospora NBRC 1965.</title>
        <authorList>
            <person name="Ichikawa N."/>
            <person name="Sato H."/>
            <person name="Tonouchi N."/>
        </authorList>
    </citation>
    <scope>NUCLEOTIDE SEQUENCE</scope>
    <source>
        <strain evidence="6">NBRC 1965</strain>
    </source>
</reference>
<feature type="transmembrane region" description="Helical" evidence="5">
    <location>
        <begin position="192"/>
        <end position="212"/>
    </location>
</feature>
<feature type="transmembrane region" description="Helical" evidence="5">
    <location>
        <begin position="85"/>
        <end position="105"/>
    </location>
</feature>
<feature type="transmembrane region" description="Helical" evidence="5">
    <location>
        <begin position="243"/>
        <end position="263"/>
    </location>
</feature>
<dbReference type="Pfam" id="PF07690">
    <property type="entry name" value="MFS_1"/>
    <property type="match status" value="1"/>
</dbReference>
<keyword evidence="4 5" id="KW-0472">Membrane</keyword>
<feature type="transmembrane region" description="Helical" evidence="5">
    <location>
        <begin position="155"/>
        <end position="180"/>
    </location>
</feature>
<dbReference type="AlphaFoldDB" id="A0A9W7DJF9"/>
<sequence>MGVGLSKHIRETLVLRFFAGLTASGALAVGGGTVSDIWAPKDIGKAMTFFCLAPFAGPVIGPIIGGFAAEHYVSKDMNTVGGLRWTMWINLFFAAAAFIPIYVMPETYKMIIMKKRIKKRGLKLKTPPPLLEFMMAILFTSLLKPIEMLFVEPIVLVFSIYTAFIFAVLFGFFEAFPVIFKEGYGMSGGISGLAFIGVGIGLVFGAITYMLIDKFVFYRKWSDGYVGLKDKHGNPLPPTAESRLLPCKIGSIALVISLFWLAWTGKKSVHWAAPMAAGIPFGFALLLIFFSVLTYFSLSYPPLNVSSAIAANNLLRYIMSSVFPLFTVQMMHNLGVDWGVSIFAFIALALVPVPWVFTKYGPLLRKKSKYSYIALAQQQAAAKAAAAGSV</sequence>
<accession>A0A9W7DJF9</accession>
<evidence type="ECO:0000313" key="6">
    <source>
        <dbReference type="EMBL" id="GMG50069.1"/>
    </source>
</evidence>
<comment type="subcellular location">
    <subcellularLocation>
        <location evidence="1">Membrane</location>
        <topology evidence="1">Multi-pass membrane protein</topology>
    </subcellularLocation>
</comment>
<comment type="caution">
    <text evidence="6">The sequence shown here is derived from an EMBL/GenBank/DDBJ whole genome shotgun (WGS) entry which is preliminary data.</text>
</comment>
<feature type="transmembrane region" description="Helical" evidence="5">
    <location>
        <begin position="275"/>
        <end position="298"/>
    </location>
</feature>
<dbReference type="SUPFAM" id="SSF103473">
    <property type="entry name" value="MFS general substrate transporter"/>
    <property type="match status" value="1"/>
</dbReference>
<dbReference type="Gene3D" id="1.20.1250.20">
    <property type="entry name" value="MFS general substrate transporter like domains"/>
    <property type="match status" value="1"/>
</dbReference>
<keyword evidence="2 5" id="KW-0812">Transmembrane</keyword>
<evidence type="ECO:0000256" key="1">
    <source>
        <dbReference type="ARBA" id="ARBA00004141"/>
    </source>
</evidence>
<feature type="transmembrane region" description="Helical" evidence="5">
    <location>
        <begin position="338"/>
        <end position="357"/>
    </location>
</feature>
<name>A0A9W7DJF9_AMBMO</name>
<evidence type="ECO:0000256" key="4">
    <source>
        <dbReference type="ARBA" id="ARBA00023136"/>
    </source>
</evidence>
<dbReference type="GO" id="GO:0005886">
    <property type="term" value="C:plasma membrane"/>
    <property type="evidence" value="ECO:0007669"/>
    <property type="project" value="TreeGrafter"/>
</dbReference>
<dbReference type="PANTHER" id="PTHR23502">
    <property type="entry name" value="MAJOR FACILITATOR SUPERFAMILY"/>
    <property type="match status" value="1"/>
</dbReference>
<dbReference type="InterPro" id="IPR011701">
    <property type="entry name" value="MFS"/>
</dbReference>
<evidence type="ECO:0000256" key="2">
    <source>
        <dbReference type="ARBA" id="ARBA00022692"/>
    </source>
</evidence>
<feature type="transmembrane region" description="Helical" evidence="5">
    <location>
        <begin position="126"/>
        <end position="143"/>
    </location>
</feature>
<dbReference type="Proteomes" id="UP001165063">
    <property type="component" value="Unassembled WGS sequence"/>
</dbReference>
<keyword evidence="3 5" id="KW-1133">Transmembrane helix</keyword>